<dbReference type="eggNOG" id="COG3755">
    <property type="taxonomic scope" value="Bacteria"/>
</dbReference>
<dbReference type="HOGENOM" id="CLU_114550_0_0_10"/>
<accession>F2IE09</accession>
<dbReference type="STRING" id="755732.Fluta_3604"/>
<name>F2IE09_FLUTR</name>
<gene>
    <name evidence="1" type="ordered locus">Fluta_3604</name>
</gene>
<evidence type="ECO:0000313" key="1">
    <source>
        <dbReference type="EMBL" id="AEA45573.1"/>
    </source>
</evidence>
<dbReference type="KEGG" id="fte:Fluta_3604"/>
<dbReference type="PROSITE" id="PS51257">
    <property type="entry name" value="PROKAR_LIPOPROTEIN"/>
    <property type="match status" value="1"/>
</dbReference>
<dbReference type="OrthoDB" id="6717268at2"/>
<evidence type="ECO:0000313" key="2">
    <source>
        <dbReference type="Proteomes" id="UP000007463"/>
    </source>
</evidence>
<keyword evidence="2" id="KW-1185">Reference proteome</keyword>
<dbReference type="RefSeq" id="WP_013688340.1">
    <property type="nucleotide sequence ID" value="NC_015321.1"/>
</dbReference>
<dbReference type="Proteomes" id="UP000007463">
    <property type="component" value="Chromosome"/>
</dbReference>
<reference evidence="1 2" key="1">
    <citation type="journal article" date="2011" name="Stand. Genomic Sci.">
        <title>Complete genome sequence of the gliding freshwater bacterium Fluviicola taffensis type strain (RW262).</title>
        <authorList>
            <person name="Woyke T."/>
            <person name="Chertkov O."/>
            <person name="Lapidus A."/>
            <person name="Nolan M."/>
            <person name="Lucas S."/>
            <person name="Del Rio T.G."/>
            <person name="Tice H."/>
            <person name="Cheng J.F."/>
            <person name="Tapia R."/>
            <person name="Han C."/>
            <person name="Goodwin L."/>
            <person name="Pitluck S."/>
            <person name="Liolios K."/>
            <person name="Pagani I."/>
            <person name="Ivanova N."/>
            <person name="Huntemann M."/>
            <person name="Mavromatis K."/>
            <person name="Mikhailova N."/>
            <person name="Pati A."/>
            <person name="Chen A."/>
            <person name="Palaniappan K."/>
            <person name="Land M."/>
            <person name="Hauser L."/>
            <person name="Brambilla E.M."/>
            <person name="Rohde M."/>
            <person name="Mwirichia R."/>
            <person name="Sikorski J."/>
            <person name="Tindall B.J."/>
            <person name="Goker M."/>
            <person name="Bristow J."/>
            <person name="Eisen J.A."/>
            <person name="Markowitz V."/>
            <person name="Hugenholtz P."/>
            <person name="Klenk H.P."/>
            <person name="Kyrpides N.C."/>
        </authorList>
    </citation>
    <scope>NUCLEOTIDE SEQUENCE [LARGE SCALE GENOMIC DNA]</scope>
    <source>
        <strain evidence="2">DSM 16823 / RW262 / RW262</strain>
    </source>
</reference>
<evidence type="ECO:0008006" key="3">
    <source>
        <dbReference type="Google" id="ProtNLM"/>
    </source>
</evidence>
<proteinExistence type="predicted"/>
<reference evidence="2" key="2">
    <citation type="submission" date="2011-02" db="EMBL/GenBank/DDBJ databases">
        <title>The complete genome of Fluviicola taffensis DSM 16823.</title>
        <authorList>
            <consortium name="US DOE Joint Genome Institute (JGI-PGF)"/>
            <person name="Lucas S."/>
            <person name="Copeland A."/>
            <person name="Lapidus A."/>
            <person name="Bruce D."/>
            <person name="Goodwin L."/>
            <person name="Pitluck S."/>
            <person name="Kyrpides N."/>
            <person name="Mavromatis K."/>
            <person name="Ivanova N."/>
            <person name="Mikhailova N."/>
            <person name="Pagani I."/>
            <person name="Chertkov O."/>
            <person name="Detter J.C."/>
            <person name="Han C."/>
            <person name="Tapia R."/>
            <person name="Land M."/>
            <person name="Hauser L."/>
            <person name="Markowitz V."/>
            <person name="Cheng J.-F."/>
            <person name="Hugenholtz P."/>
            <person name="Woyke T."/>
            <person name="Wu D."/>
            <person name="Tindall B."/>
            <person name="Pomrenke H.G."/>
            <person name="Brambilla E."/>
            <person name="Klenk H.-P."/>
            <person name="Eisen J.A."/>
        </authorList>
    </citation>
    <scope>NUCLEOTIDE SEQUENCE [LARGE SCALE GENOMIC DNA]</scope>
    <source>
        <strain evidence="2">DSM 16823 / RW262 / RW262</strain>
    </source>
</reference>
<sequence length="186" mass="21328" precursor="true">MTIYRLYLKQVLFGGIILLISSCNNGQTPKEFKQKPIQIRVDEKINITKSDTIIKSKKHHFKDIICNLDGDKLLDSVKIVQNTINKKYGLKISYGNKRIDYLGMGKEVIHQGFDDLEWIGVFEKVNKGDTIWSNVDGGEIIADDSQIKDEDKVILQNDGIFIHQLESCGGGIIYRDGKYYKWVQQE</sequence>
<organism evidence="1 2">
    <name type="scientific">Fluviicola taffensis (strain DSM 16823 / NCIMB 13979 / RW262)</name>
    <dbReference type="NCBI Taxonomy" id="755732"/>
    <lineage>
        <taxon>Bacteria</taxon>
        <taxon>Pseudomonadati</taxon>
        <taxon>Bacteroidota</taxon>
        <taxon>Flavobacteriia</taxon>
        <taxon>Flavobacteriales</taxon>
        <taxon>Crocinitomicaceae</taxon>
        <taxon>Fluviicola</taxon>
    </lineage>
</organism>
<protein>
    <recommendedName>
        <fullName evidence="3">Lipoprotein</fullName>
    </recommendedName>
</protein>
<dbReference type="AlphaFoldDB" id="F2IE09"/>
<dbReference type="EMBL" id="CP002542">
    <property type="protein sequence ID" value="AEA45573.1"/>
    <property type="molecule type" value="Genomic_DNA"/>
</dbReference>